<dbReference type="AlphaFoldDB" id="A0A9P8QFF8"/>
<protein>
    <submittedName>
        <fullName evidence="1">Uncharacterized protein</fullName>
    </submittedName>
</protein>
<name>A0A9P8QFF8_9HYPO</name>
<dbReference type="EMBL" id="JAIWOZ010000007">
    <property type="protein sequence ID" value="KAH6603700.1"/>
    <property type="molecule type" value="Genomic_DNA"/>
</dbReference>
<dbReference type="Proteomes" id="UP000827724">
    <property type="component" value="Unassembled WGS sequence"/>
</dbReference>
<accession>A0A9P8QFF8</accession>
<evidence type="ECO:0000313" key="1">
    <source>
        <dbReference type="EMBL" id="KAH6603700.1"/>
    </source>
</evidence>
<sequence>MPNIAYLPISQVGSKAWYSVWQVQHEADGYGYKFTPYEVCNSCAFVGKLGGGGSGGDGTNKTKVAIASSCLKAEQAPGDAMAFADTSPSVHLMSELASKSVARGAV</sequence>
<comment type="caution">
    <text evidence="1">The sequence shown here is derived from an EMBL/GenBank/DDBJ whole genome shotgun (WGS) entry which is preliminary data.</text>
</comment>
<reference evidence="1" key="1">
    <citation type="submission" date="2021-08" db="EMBL/GenBank/DDBJ databases">
        <title>Chromosome-Level Trichoderma cornu-damae using Hi-C Data.</title>
        <authorList>
            <person name="Kim C.S."/>
        </authorList>
    </citation>
    <scope>NUCLEOTIDE SEQUENCE</scope>
    <source>
        <strain evidence="1">KA19-0412C</strain>
    </source>
</reference>
<organism evidence="1 2">
    <name type="scientific">Trichoderma cornu-damae</name>
    <dbReference type="NCBI Taxonomy" id="654480"/>
    <lineage>
        <taxon>Eukaryota</taxon>
        <taxon>Fungi</taxon>
        <taxon>Dikarya</taxon>
        <taxon>Ascomycota</taxon>
        <taxon>Pezizomycotina</taxon>
        <taxon>Sordariomycetes</taxon>
        <taxon>Hypocreomycetidae</taxon>
        <taxon>Hypocreales</taxon>
        <taxon>Hypocreaceae</taxon>
        <taxon>Trichoderma</taxon>
    </lineage>
</organism>
<keyword evidence="2" id="KW-1185">Reference proteome</keyword>
<evidence type="ECO:0000313" key="2">
    <source>
        <dbReference type="Proteomes" id="UP000827724"/>
    </source>
</evidence>
<gene>
    <name evidence="1" type="ORF">Trco_008475</name>
</gene>
<proteinExistence type="predicted"/>